<reference evidence="2 3" key="1">
    <citation type="submission" date="2018-01" db="EMBL/GenBank/DDBJ databases">
        <authorList>
            <person name="Clerissi C."/>
        </authorList>
    </citation>
    <scope>NUCLEOTIDE SEQUENCE [LARGE SCALE GENOMIC DNA]</scope>
    <source>
        <strain evidence="2">Cupriavidus taiwanensis STM 3521</strain>
    </source>
</reference>
<accession>A0A975X5A5</accession>
<gene>
    <name evidence="2" type="ORF">CBM2589_A10230</name>
</gene>
<organism evidence="2 3">
    <name type="scientific">Cupriavidus taiwanensis</name>
    <dbReference type="NCBI Taxonomy" id="164546"/>
    <lineage>
        <taxon>Bacteria</taxon>
        <taxon>Pseudomonadati</taxon>
        <taxon>Pseudomonadota</taxon>
        <taxon>Betaproteobacteria</taxon>
        <taxon>Burkholderiales</taxon>
        <taxon>Burkholderiaceae</taxon>
        <taxon>Cupriavidus</taxon>
    </lineage>
</organism>
<comment type="caution">
    <text evidence="2">The sequence shown here is derived from an EMBL/GenBank/DDBJ whole genome shotgun (WGS) entry which is preliminary data.</text>
</comment>
<dbReference type="AlphaFoldDB" id="A0A975X5A5"/>
<protein>
    <submittedName>
        <fullName evidence="2">Uncharacterized protein</fullName>
    </submittedName>
</protein>
<evidence type="ECO:0000256" key="1">
    <source>
        <dbReference type="SAM" id="MobiDB-lite"/>
    </source>
</evidence>
<dbReference type="Proteomes" id="UP000256297">
    <property type="component" value="Chromosome CBM2589_a"/>
</dbReference>
<name>A0A975X5A5_9BURK</name>
<sequence length="55" mass="5925">MLSHRDAARGASAEADPPTRIIYKRGDLTAPPRRAALVARNLQGLAARSTFLEPP</sequence>
<proteinExistence type="predicted"/>
<evidence type="ECO:0000313" key="2">
    <source>
        <dbReference type="EMBL" id="SOY58583.1"/>
    </source>
</evidence>
<evidence type="ECO:0000313" key="3">
    <source>
        <dbReference type="Proteomes" id="UP000256297"/>
    </source>
</evidence>
<dbReference type="EMBL" id="OFSP01000031">
    <property type="protein sequence ID" value="SOY58583.1"/>
    <property type="molecule type" value="Genomic_DNA"/>
</dbReference>
<feature type="region of interest" description="Disordered" evidence="1">
    <location>
        <begin position="1"/>
        <end position="24"/>
    </location>
</feature>